<dbReference type="Gene3D" id="3.40.50.720">
    <property type="entry name" value="NAD(P)-binding Rossmann-like Domain"/>
    <property type="match status" value="1"/>
</dbReference>
<keyword evidence="2" id="KW-1185">Reference proteome</keyword>
<proteinExistence type="predicted"/>
<dbReference type="OrthoDB" id="751203at2"/>
<dbReference type="STRING" id="1089305.SAMN05444148_0860"/>
<dbReference type="AlphaFoldDB" id="A0A1M5MC84"/>
<protein>
    <submittedName>
        <fullName evidence="1">Nucleoside-diphosphate-sugar epimerase</fullName>
    </submittedName>
</protein>
<reference evidence="2" key="1">
    <citation type="submission" date="2016-11" db="EMBL/GenBank/DDBJ databases">
        <authorList>
            <person name="Varghese N."/>
            <person name="Submissions S."/>
        </authorList>
    </citation>
    <scope>NUCLEOTIDE SEQUENCE [LARGE SCALE GENOMIC DNA]</scope>
    <source>
        <strain evidence="2">DSM 25330</strain>
    </source>
</reference>
<evidence type="ECO:0000313" key="2">
    <source>
        <dbReference type="Proteomes" id="UP000184522"/>
    </source>
</evidence>
<gene>
    <name evidence="1" type="ORF">SAMN05444148_0860</name>
</gene>
<dbReference type="EMBL" id="FQWS01000001">
    <property type="protein sequence ID" value="SHG74876.1"/>
    <property type="molecule type" value="Genomic_DNA"/>
</dbReference>
<evidence type="ECO:0000313" key="1">
    <source>
        <dbReference type="EMBL" id="SHG74876.1"/>
    </source>
</evidence>
<dbReference type="InterPro" id="IPR036291">
    <property type="entry name" value="NAD(P)-bd_dom_sf"/>
</dbReference>
<dbReference type="Proteomes" id="UP000184522">
    <property type="component" value="Unassembled WGS sequence"/>
</dbReference>
<organism evidence="1 2">
    <name type="scientific">Winogradskyella jejuensis</name>
    <dbReference type="NCBI Taxonomy" id="1089305"/>
    <lineage>
        <taxon>Bacteria</taxon>
        <taxon>Pseudomonadati</taxon>
        <taxon>Bacteroidota</taxon>
        <taxon>Flavobacteriia</taxon>
        <taxon>Flavobacteriales</taxon>
        <taxon>Flavobacteriaceae</taxon>
        <taxon>Winogradskyella</taxon>
    </lineage>
</organism>
<dbReference type="SUPFAM" id="SSF51735">
    <property type="entry name" value="NAD(P)-binding Rossmann-fold domains"/>
    <property type="match status" value="1"/>
</dbReference>
<accession>A0A1M5MC84</accession>
<name>A0A1M5MC84_9FLAO</name>
<sequence>MKVKNTKISILGCGWLGLTLGEKLQASGYLIKGSTTSESKLIDLNEKGILPFIVCLNETNIEGNIEEFLLNSEVLIINIPPGLRKNPNKNHVAEIAQLMPYIEKSTVKYVLYVSSTSVYADAFPFPTITEQIPPNGTLESAKQLVEIEKSLKENTNFKTTILRFSGLFDAHRHPGKILSGRVNIQNPEAPVNLIHKDDCIGIIQSIIEKQLWDATLNASYPNHPTKKEYYTMYCKKHHLALPKFKNESPSKGKIIDGSKLAQLLNYEYKTGL</sequence>
<dbReference type="RefSeq" id="WP_073083538.1">
    <property type="nucleotide sequence ID" value="NZ_FQWS01000001.1"/>
</dbReference>